<evidence type="ECO:0000313" key="2">
    <source>
        <dbReference type="Proteomes" id="UP000075606"/>
    </source>
</evidence>
<dbReference type="EMBL" id="LRPC01000001">
    <property type="protein sequence ID" value="KYG77281.1"/>
    <property type="molecule type" value="Genomic_DNA"/>
</dbReference>
<dbReference type="RefSeq" id="WP_068215469.1">
    <property type="nucleotide sequence ID" value="NZ_CP139724.1"/>
</dbReference>
<dbReference type="AlphaFoldDB" id="A0A150XF00"/>
<comment type="caution">
    <text evidence="1">The sequence shown here is derived from an EMBL/GenBank/DDBJ whole genome shotgun (WGS) entry which is preliminary data.</text>
</comment>
<organism evidence="1 2">
    <name type="scientific">Roseivirga spongicola</name>
    <dbReference type="NCBI Taxonomy" id="333140"/>
    <lineage>
        <taxon>Bacteria</taxon>
        <taxon>Pseudomonadati</taxon>
        <taxon>Bacteroidota</taxon>
        <taxon>Cytophagia</taxon>
        <taxon>Cytophagales</taxon>
        <taxon>Roseivirgaceae</taxon>
        <taxon>Roseivirga</taxon>
    </lineage>
</organism>
<sequence length="125" mass="14797">MKTTHALSHVLDYNLTDKNLLDEIKQWIDSNMLVMDQKYIWKVGIATSEDIVKVAGKVRNDYECKHFKYWRTDSFKHSMGLVMKLTKYPFIFKSTLNEYCGKGAYIFTYKAPCPPKNLFYHTLHF</sequence>
<reference evidence="1 2" key="1">
    <citation type="submission" date="2016-01" db="EMBL/GenBank/DDBJ databases">
        <title>Genome sequencing of Roseivirga spongicola UST030701-084.</title>
        <authorList>
            <person name="Selvaratnam C."/>
            <person name="Thevarajoo S."/>
            <person name="Goh K.M."/>
            <person name="Ee R."/>
            <person name="Chan K.-G."/>
            <person name="Chong C.S."/>
        </authorList>
    </citation>
    <scope>NUCLEOTIDE SEQUENCE [LARGE SCALE GENOMIC DNA]</scope>
    <source>
        <strain evidence="1 2">UST030701-084</strain>
    </source>
</reference>
<evidence type="ECO:0000313" key="1">
    <source>
        <dbReference type="EMBL" id="KYG77281.1"/>
    </source>
</evidence>
<accession>A0A150XF00</accession>
<dbReference type="Proteomes" id="UP000075606">
    <property type="component" value="Unassembled WGS sequence"/>
</dbReference>
<name>A0A150XF00_9BACT</name>
<gene>
    <name evidence="1" type="ORF">AWW68_00485</name>
</gene>
<dbReference type="STRING" id="333140.AWW68_00485"/>
<proteinExistence type="predicted"/>
<protein>
    <submittedName>
        <fullName evidence="1">Uncharacterized protein</fullName>
    </submittedName>
</protein>
<keyword evidence="2" id="KW-1185">Reference proteome</keyword>
<dbReference type="OrthoDB" id="982139at2"/>